<proteinExistence type="predicted"/>
<evidence type="ECO:0000313" key="4">
    <source>
        <dbReference type="Proteomes" id="UP000324233"/>
    </source>
</evidence>
<gene>
    <name evidence="3" type="ORF">OJF2_60250</name>
</gene>
<keyword evidence="2" id="KW-1133">Transmembrane helix</keyword>
<keyword evidence="4" id="KW-1185">Reference proteome</keyword>
<dbReference type="AlphaFoldDB" id="A0A5B9WB15"/>
<protein>
    <submittedName>
        <fullName evidence="3">Uncharacterized protein</fullName>
    </submittedName>
</protein>
<evidence type="ECO:0000313" key="3">
    <source>
        <dbReference type="EMBL" id="QEH37434.1"/>
    </source>
</evidence>
<dbReference type="EMBL" id="CP042997">
    <property type="protein sequence ID" value="QEH37434.1"/>
    <property type="molecule type" value="Genomic_DNA"/>
</dbReference>
<dbReference type="RefSeq" id="WP_148596992.1">
    <property type="nucleotide sequence ID" value="NZ_CP042997.1"/>
</dbReference>
<feature type="region of interest" description="Disordered" evidence="1">
    <location>
        <begin position="259"/>
        <end position="300"/>
    </location>
</feature>
<evidence type="ECO:0000256" key="2">
    <source>
        <dbReference type="SAM" id="Phobius"/>
    </source>
</evidence>
<reference evidence="3 4" key="1">
    <citation type="submission" date="2019-08" db="EMBL/GenBank/DDBJ databases">
        <title>Deep-cultivation of Planctomycetes and their phenomic and genomic characterization uncovers novel biology.</title>
        <authorList>
            <person name="Wiegand S."/>
            <person name="Jogler M."/>
            <person name="Boedeker C."/>
            <person name="Pinto D."/>
            <person name="Vollmers J."/>
            <person name="Rivas-Marin E."/>
            <person name="Kohn T."/>
            <person name="Peeters S.H."/>
            <person name="Heuer A."/>
            <person name="Rast P."/>
            <person name="Oberbeckmann S."/>
            <person name="Bunk B."/>
            <person name="Jeske O."/>
            <person name="Meyerdierks A."/>
            <person name="Storesund J.E."/>
            <person name="Kallscheuer N."/>
            <person name="Luecker S."/>
            <person name="Lage O.M."/>
            <person name="Pohl T."/>
            <person name="Merkel B.J."/>
            <person name="Hornburger P."/>
            <person name="Mueller R.-W."/>
            <person name="Bruemmer F."/>
            <person name="Labrenz M."/>
            <person name="Spormann A.M."/>
            <person name="Op den Camp H."/>
            <person name="Overmann J."/>
            <person name="Amann R."/>
            <person name="Jetten M.S.M."/>
            <person name="Mascher T."/>
            <person name="Medema M.H."/>
            <person name="Devos D.P."/>
            <person name="Kaster A.-K."/>
            <person name="Ovreas L."/>
            <person name="Rohde M."/>
            <person name="Galperin M.Y."/>
            <person name="Jogler C."/>
        </authorList>
    </citation>
    <scope>NUCLEOTIDE SEQUENCE [LARGE SCALE GENOMIC DNA]</scope>
    <source>
        <strain evidence="3 4">OJF2</strain>
    </source>
</reference>
<name>A0A5B9WB15_9BACT</name>
<accession>A0A5B9WB15</accession>
<dbReference type="Proteomes" id="UP000324233">
    <property type="component" value="Chromosome"/>
</dbReference>
<dbReference type="OrthoDB" id="210010at2"/>
<sequence>MGRDDRRGFFRGGELGRLLLLAAIMVVGWAMVWQYGHARPQAEEPTPRAGAIPEPVAPDKATEFESVSDRTPLGFRDNAAYAYLLRKARDLSPAELAARARRDILLTHLWERPELYRGVPVHILGTARRTLRYESKLSRTGWLYETWVVTPDERKVPYCCVSEEVREGFPLGANVAETVVFNGYFLKIMKYEAADTARGSPLLVGKVGWDAPATGAGGAAAPAIPGGAMPPRLFWTLAALGVIFLLTLGRWARQLRQSFGSRPRASSGPRPTEDIQPEDLEDWVNNQARADGEGWDEDRD</sequence>
<keyword evidence="2" id="KW-0812">Transmembrane</keyword>
<evidence type="ECO:0000256" key="1">
    <source>
        <dbReference type="SAM" id="MobiDB-lite"/>
    </source>
</evidence>
<keyword evidence="2" id="KW-0472">Membrane</keyword>
<dbReference type="KEGG" id="agv:OJF2_60250"/>
<feature type="transmembrane region" description="Helical" evidence="2">
    <location>
        <begin position="15"/>
        <end position="36"/>
    </location>
</feature>
<feature type="transmembrane region" description="Helical" evidence="2">
    <location>
        <begin position="233"/>
        <end position="252"/>
    </location>
</feature>
<organism evidence="3 4">
    <name type="scientific">Aquisphaera giovannonii</name>
    <dbReference type="NCBI Taxonomy" id="406548"/>
    <lineage>
        <taxon>Bacteria</taxon>
        <taxon>Pseudomonadati</taxon>
        <taxon>Planctomycetota</taxon>
        <taxon>Planctomycetia</taxon>
        <taxon>Isosphaerales</taxon>
        <taxon>Isosphaeraceae</taxon>
        <taxon>Aquisphaera</taxon>
    </lineage>
</organism>